<sequence>MITVRKVATAEETIEAIKVREAVFVEELKIPFENEVDEYEKASEHFVAFDGSNPCGTARWRFGEEGIVLEKFAVINSYRHKGVGTELLHAILDDIANNPYTQGTKIILYCNKDSVQLYQKFGFVKSNGVSRHENMEMLELSN</sequence>
<dbReference type="EMBL" id="JAVDQD010000002">
    <property type="protein sequence ID" value="MDR6239261.1"/>
    <property type="molecule type" value="Genomic_DNA"/>
</dbReference>
<proteinExistence type="predicted"/>
<name>A0AAE4BS10_9BACT</name>
<dbReference type="PROSITE" id="PS51186">
    <property type="entry name" value="GNAT"/>
    <property type="match status" value="1"/>
</dbReference>
<dbReference type="Gene3D" id="3.40.630.30">
    <property type="match status" value="1"/>
</dbReference>
<reference evidence="2" key="1">
    <citation type="submission" date="2023-07" db="EMBL/GenBank/DDBJ databases">
        <title>Genomic Encyclopedia of Type Strains, Phase IV (KMG-IV): sequencing the most valuable type-strain genomes for metagenomic binning, comparative biology and taxonomic classification.</title>
        <authorList>
            <person name="Goeker M."/>
        </authorList>
    </citation>
    <scope>NUCLEOTIDE SEQUENCE</scope>
    <source>
        <strain evidence="2">DSM 26174</strain>
    </source>
</reference>
<dbReference type="Pfam" id="PF00583">
    <property type="entry name" value="Acetyltransf_1"/>
    <property type="match status" value="1"/>
</dbReference>
<dbReference type="CDD" id="cd04301">
    <property type="entry name" value="NAT_SF"/>
    <property type="match status" value="1"/>
</dbReference>
<accession>A0AAE4BS10</accession>
<dbReference type="AlphaFoldDB" id="A0AAE4BS10"/>
<gene>
    <name evidence="2" type="ORF">HNQ88_002298</name>
</gene>
<dbReference type="GO" id="GO:0016747">
    <property type="term" value="F:acyltransferase activity, transferring groups other than amino-acyl groups"/>
    <property type="evidence" value="ECO:0007669"/>
    <property type="project" value="InterPro"/>
</dbReference>
<dbReference type="InterPro" id="IPR016181">
    <property type="entry name" value="Acyl_CoA_acyltransferase"/>
</dbReference>
<feature type="domain" description="N-acetyltransferase" evidence="1">
    <location>
        <begin position="2"/>
        <end position="142"/>
    </location>
</feature>
<keyword evidence="3" id="KW-1185">Reference proteome</keyword>
<evidence type="ECO:0000259" key="1">
    <source>
        <dbReference type="PROSITE" id="PS51186"/>
    </source>
</evidence>
<evidence type="ECO:0000313" key="2">
    <source>
        <dbReference type="EMBL" id="MDR6239261.1"/>
    </source>
</evidence>
<evidence type="ECO:0000313" key="3">
    <source>
        <dbReference type="Proteomes" id="UP001185092"/>
    </source>
</evidence>
<dbReference type="InterPro" id="IPR000182">
    <property type="entry name" value="GNAT_dom"/>
</dbReference>
<comment type="caution">
    <text evidence="2">The sequence shown here is derived from an EMBL/GenBank/DDBJ whole genome shotgun (WGS) entry which is preliminary data.</text>
</comment>
<dbReference type="Proteomes" id="UP001185092">
    <property type="component" value="Unassembled WGS sequence"/>
</dbReference>
<protein>
    <submittedName>
        <fullName evidence="2">GNAT family N-acyltransferase</fullName>
    </submittedName>
</protein>
<organism evidence="2 3">
    <name type="scientific">Aureibacter tunicatorum</name>
    <dbReference type="NCBI Taxonomy" id="866807"/>
    <lineage>
        <taxon>Bacteria</taxon>
        <taxon>Pseudomonadati</taxon>
        <taxon>Bacteroidota</taxon>
        <taxon>Cytophagia</taxon>
        <taxon>Cytophagales</taxon>
        <taxon>Persicobacteraceae</taxon>
        <taxon>Aureibacter</taxon>
    </lineage>
</organism>
<dbReference type="SUPFAM" id="SSF55729">
    <property type="entry name" value="Acyl-CoA N-acyltransferases (Nat)"/>
    <property type="match status" value="1"/>
</dbReference>
<dbReference type="RefSeq" id="WP_309938853.1">
    <property type="nucleotide sequence ID" value="NZ_AP025305.1"/>
</dbReference>